<dbReference type="FunFam" id="1.25.40.190:FF:000003">
    <property type="entry name" value="Actin-related protein 2/3 complex subunit 5"/>
    <property type="match status" value="1"/>
</dbReference>
<name>A0A448WFE7_9PLAT</name>
<accession>A0A448WFE7</accession>
<dbReference type="GO" id="GO:0034314">
    <property type="term" value="P:Arp2/3 complex-mediated actin nucleation"/>
    <property type="evidence" value="ECO:0007669"/>
    <property type="project" value="InterPro"/>
</dbReference>
<comment type="similarity">
    <text evidence="2 6">Belongs to the ARPC5 family.</text>
</comment>
<comment type="caution">
    <text evidence="7">The sequence shown here is derived from an EMBL/GenBank/DDBJ whole genome shotgun (WGS) entry which is preliminary data.</text>
</comment>
<dbReference type="GO" id="GO:0005885">
    <property type="term" value="C:Arp2/3 protein complex"/>
    <property type="evidence" value="ECO:0007669"/>
    <property type="project" value="InterPro"/>
</dbReference>
<gene>
    <name evidence="7" type="ORF">PXEA_LOCUS3724</name>
</gene>
<organism evidence="7 8">
    <name type="scientific">Protopolystoma xenopodis</name>
    <dbReference type="NCBI Taxonomy" id="117903"/>
    <lineage>
        <taxon>Eukaryota</taxon>
        <taxon>Metazoa</taxon>
        <taxon>Spiralia</taxon>
        <taxon>Lophotrochozoa</taxon>
        <taxon>Platyhelminthes</taxon>
        <taxon>Monogenea</taxon>
        <taxon>Polyopisthocotylea</taxon>
        <taxon>Polystomatidea</taxon>
        <taxon>Polystomatidae</taxon>
        <taxon>Protopolystoma</taxon>
    </lineage>
</organism>
<dbReference type="AlphaFoldDB" id="A0A448WFE7"/>
<dbReference type="Pfam" id="PF04699">
    <property type="entry name" value="P16-Arc"/>
    <property type="match status" value="1"/>
</dbReference>
<comment type="function">
    <text evidence="5">Functions as a component of the Arp2/3 complex which is involved in regulation of actin polymerization and together with an activating nucleation-promoting factor (NPF) mediates the formation of branched actin networks.</text>
</comment>
<comment type="subcellular location">
    <subcellularLocation>
        <location evidence="1">Cytoplasm</location>
        <location evidence="1">Cytoskeleton</location>
    </subcellularLocation>
</comment>
<evidence type="ECO:0000256" key="6">
    <source>
        <dbReference type="RuleBase" id="RU004301"/>
    </source>
</evidence>
<sequence>MGALTFLMAKNTNDTRFRKVDVDQFTESAFQDDQTDENSIPAIAESHINSLLANNRNNDALLFVLQNAPINSKDKAVKDAAARIMMKILSSYKLTQIDEAIATLNEEQIDLLMKYIYRGFDSLKDANSLTLLNWHEKVFQRGNLGCIIRVMTDRKRLTGYTRYRDYHTNVVTTLVVGVVYELKQVLGDTVFEEARLCKF</sequence>
<dbReference type="PANTHER" id="PTHR12644">
    <property type="entry name" value="ARP2/3 COMPLEX 16 KD SUBUNIT P16-ARC"/>
    <property type="match status" value="1"/>
</dbReference>
<keyword evidence="3" id="KW-0963">Cytoplasm</keyword>
<evidence type="ECO:0000313" key="7">
    <source>
        <dbReference type="EMBL" id="VEL10284.1"/>
    </source>
</evidence>
<evidence type="ECO:0000256" key="2">
    <source>
        <dbReference type="ARBA" id="ARBA00006084"/>
    </source>
</evidence>
<evidence type="ECO:0000256" key="4">
    <source>
        <dbReference type="ARBA" id="ARBA00023212"/>
    </source>
</evidence>
<evidence type="ECO:0000313" key="8">
    <source>
        <dbReference type="Proteomes" id="UP000784294"/>
    </source>
</evidence>
<dbReference type="OrthoDB" id="429520at2759"/>
<keyword evidence="4 6" id="KW-0206">Cytoskeleton</keyword>
<protein>
    <recommendedName>
        <fullName evidence="6">Actin-related protein 2/3 complex subunit 5</fullName>
    </recommendedName>
</protein>
<proteinExistence type="inferred from homology"/>
<reference evidence="7" key="1">
    <citation type="submission" date="2018-11" db="EMBL/GenBank/DDBJ databases">
        <authorList>
            <consortium name="Pathogen Informatics"/>
        </authorList>
    </citation>
    <scope>NUCLEOTIDE SEQUENCE</scope>
</reference>
<evidence type="ECO:0000256" key="1">
    <source>
        <dbReference type="ARBA" id="ARBA00004245"/>
    </source>
</evidence>
<dbReference type="InterPro" id="IPR006789">
    <property type="entry name" value="ARPC5"/>
</dbReference>
<dbReference type="InterPro" id="IPR036743">
    <property type="entry name" value="ARPC5_sf"/>
</dbReference>
<dbReference type="SUPFAM" id="SSF69103">
    <property type="entry name" value="Arp2/3 complex 16 kDa subunit ARPC5"/>
    <property type="match status" value="1"/>
</dbReference>
<keyword evidence="8" id="KW-1185">Reference proteome</keyword>
<dbReference type="GO" id="GO:0030833">
    <property type="term" value="P:regulation of actin filament polymerization"/>
    <property type="evidence" value="ECO:0007669"/>
    <property type="project" value="InterPro"/>
</dbReference>
<evidence type="ECO:0000256" key="3">
    <source>
        <dbReference type="ARBA" id="ARBA00022490"/>
    </source>
</evidence>
<dbReference type="Gene3D" id="1.25.40.190">
    <property type="entry name" value="Actin-related protein 2/3 complex subunit 5"/>
    <property type="match status" value="1"/>
</dbReference>
<comment type="function">
    <text evidence="6">Functions as component of the Arp2/3 complex which is involved in regulation of actin polymerization and together with an activating nucleation-promoting factor (NPF) mediates the formation of branched actin networks. Arp2/3 complex plays a critical role in the control of cell morphogenesis via the modulation of cell polarity development.</text>
</comment>
<evidence type="ECO:0000256" key="5">
    <source>
        <dbReference type="ARBA" id="ARBA00060329"/>
    </source>
</evidence>
<dbReference type="EMBL" id="CAAALY010008572">
    <property type="protein sequence ID" value="VEL10284.1"/>
    <property type="molecule type" value="Genomic_DNA"/>
</dbReference>
<dbReference type="Proteomes" id="UP000784294">
    <property type="component" value="Unassembled WGS sequence"/>
</dbReference>